<evidence type="ECO:0000313" key="2">
    <source>
        <dbReference type="Proteomes" id="UP000218627"/>
    </source>
</evidence>
<dbReference type="AlphaFoldDB" id="A0A285P1C0"/>
<dbReference type="OrthoDB" id="16119at2"/>
<protein>
    <submittedName>
        <fullName evidence="1">Uncharacterized protein</fullName>
    </submittedName>
</protein>
<proteinExistence type="predicted"/>
<keyword evidence="2" id="KW-1185">Reference proteome</keyword>
<reference evidence="2" key="1">
    <citation type="submission" date="2017-09" db="EMBL/GenBank/DDBJ databases">
        <authorList>
            <person name="Varghese N."/>
            <person name="Submissions S."/>
        </authorList>
    </citation>
    <scope>NUCLEOTIDE SEQUENCE [LARGE SCALE GENOMIC DNA]</scope>
    <source>
        <strain evidence="2">DSM 2913</strain>
    </source>
</reference>
<name>A0A285P1C0_9AQUI</name>
<evidence type="ECO:0000313" key="1">
    <source>
        <dbReference type="EMBL" id="SNZ15520.1"/>
    </source>
</evidence>
<gene>
    <name evidence="1" type="ORF">SAMN06265353_1391</name>
</gene>
<accession>A0A285P1C0</accession>
<dbReference type="Proteomes" id="UP000218627">
    <property type="component" value="Unassembled WGS sequence"/>
</dbReference>
<organism evidence="1 2">
    <name type="scientific">Hydrogenobacter hydrogenophilus</name>
    <dbReference type="NCBI Taxonomy" id="35835"/>
    <lineage>
        <taxon>Bacteria</taxon>
        <taxon>Pseudomonadati</taxon>
        <taxon>Aquificota</taxon>
        <taxon>Aquificia</taxon>
        <taxon>Aquificales</taxon>
        <taxon>Aquificaceae</taxon>
        <taxon>Hydrogenobacter</taxon>
    </lineage>
</organism>
<dbReference type="EMBL" id="OBEN01000008">
    <property type="protein sequence ID" value="SNZ15520.1"/>
    <property type="molecule type" value="Genomic_DNA"/>
</dbReference>
<dbReference type="RefSeq" id="WP_096602756.1">
    <property type="nucleotide sequence ID" value="NZ_OBEN01000008.1"/>
</dbReference>
<sequence length="79" mass="9645">MQKEKGVDIPEENFRFALAVATYVLENAFHFTEEDKEFYEFLRQVVEKHGREDYWQWIEKSPLPFPDYLKANYDFRNCS</sequence>